<dbReference type="PANTHER" id="PTHR42951">
    <property type="entry name" value="METALLO-BETA-LACTAMASE DOMAIN-CONTAINING"/>
    <property type="match status" value="1"/>
</dbReference>
<dbReference type="InterPro" id="IPR058199">
    <property type="entry name" value="BlaB//VIM/IMP-1"/>
</dbReference>
<dbReference type="InterPro" id="IPR001018">
    <property type="entry name" value="Beta-lactamase_class-B_CS"/>
</dbReference>
<reference evidence="15 16" key="1">
    <citation type="submission" date="2018-09" db="EMBL/GenBank/DDBJ databases">
        <authorList>
            <person name="Wang X."/>
            <person name="Du Z."/>
        </authorList>
    </citation>
    <scope>NUCLEOTIDE SEQUENCE [LARGE SCALE GENOMIC DNA]</scope>
    <source>
        <strain evidence="15 16">N3</strain>
    </source>
</reference>
<keyword evidence="11" id="KW-0862">Zinc</keyword>
<keyword evidence="10" id="KW-0378">Hydrolase</keyword>
<evidence type="ECO:0000256" key="10">
    <source>
        <dbReference type="ARBA" id="ARBA00022801"/>
    </source>
</evidence>
<feature type="domain" description="Metallo-beta-lactamase" evidence="14">
    <location>
        <begin position="58"/>
        <end position="227"/>
    </location>
</feature>
<dbReference type="GO" id="GO:0042597">
    <property type="term" value="C:periplasmic space"/>
    <property type="evidence" value="ECO:0007669"/>
    <property type="project" value="UniProtKB-SubCell"/>
</dbReference>
<keyword evidence="8 13" id="KW-0732">Signal</keyword>
<sequence length="246" mass="26589">MKSRLYPILLILFFANQSLFAQTAQPLYQSESLQIEQVSPNTFVHVSYLSTQDFGKVPCNGMIVVNGDEAVVFDTPTDDEASRELINWLETERKVKVKAVLATHFHNDCLGGLNEFHTQGVPSFGSSQTQILAKAAGGPVPQNGFEGQLVLKAGGLDVVIRFLGEGHTRDNVVAYVPSDQVLFGGCLIKEVGATMGFLGDANTGAWSETVSQVKTTFPEVQTVIPGHGKIGNGGLLDYTIRLFEGK</sequence>
<dbReference type="AlphaFoldDB" id="A0A418PPN7"/>
<name>A0A418PPN7_9BACT</name>
<keyword evidence="12" id="KW-0046">Antibiotic resistance</keyword>
<comment type="cofactor">
    <cofactor evidence="2">
        <name>Zn(2+)</name>
        <dbReference type="ChEBI" id="CHEBI:29105"/>
    </cofactor>
</comment>
<comment type="catalytic activity">
    <reaction evidence="1">
        <text>a beta-lactam + H2O = a substituted beta-amino acid</text>
        <dbReference type="Rhea" id="RHEA:20401"/>
        <dbReference type="ChEBI" id="CHEBI:15377"/>
        <dbReference type="ChEBI" id="CHEBI:35627"/>
        <dbReference type="ChEBI" id="CHEBI:140347"/>
        <dbReference type="EC" id="3.5.2.6"/>
    </reaction>
</comment>
<dbReference type="SMART" id="SM00849">
    <property type="entry name" value="Lactamase_B"/>
    <property type="match status" value="1"/>
</dbReference>
<protein>
    <recommendedName>
        <fullName evidence="6">beta-lactamase</fullName>
        <ecNumber evidence="6">3.5.2.6</ecNumber>
    </recommendedName>
</protein>
<dbReference type="GO" id="GO:0008800">
    <property type="term" value="F:beta-lactamase activity"/>
    <property type="evidence" value="ECO:0007669"/>
    <property type="project" value="UniProtKB-EC"/>
</dbReference>
<dbReference type="CDD" id="cd16302">
    <property type="entry name" value="CcrA-like_MBL-B1"/>
    <property type="match status" value="1"/>
</dbReference>
<dbReference type="GO" id="GO:0046677">
    <property type="term" value="P:response to antibiotic"/>
    <property type="evidence" value="ECO:0007669"/>
    <property type="project" value="UniProtKB-KW"/>
</dbReference>
<dbReference type="SUPFAM" id="SSF56281">
    <property type="entry name" value="Metallo-hydrolase/oxidoreductase"/>
    <property type="match status" value="1"/>
</dbReference>
<comment type="subunit">
    <text evidence="5">Monomer.</text>
</comment>
<dbReference type="InterPro" id="IPR036866">
    <property type="entry name" value="RibonucZ/Hydroxyglut_hydro"/>
</dbReference>
<feature type="chain" id="PRO_5019442492" description="beta-lactamase" evidence="13">
    <location>
        <begin position="22"/>
        <end position="246"/>
    </location>
</feature>
<keyword evidence="16" id="KW-1185">Reference proteome</keyword>
<evidence type="ECO:0000256" key="3">
    <source>
        <dbReference type="ARBA" id="ARBA00004418"/>
    </source>
</evidence>
<dbReference type="OrthoDB" id="9769598at2"/>
<evidence type="ECO:0000256" key="5">
    <source>
        <dbReference type="ARBA" id="ARBA00011245"/>
    </source>
</evidence>
<dbReference type="PROSITE" id="PS00744">
    <property type="entry name" value="BETA_LACTAMASE_B_2"/>
    <property type="match status" value="1"/>
</dbReference>
<dbReference type="Gene3D" id="3.60.15.10">
    <property type="entry name" value="Ribonuclease Z/Hydroxyacylglutathione hydrolase-like"/>
    <property type="match status" value="1"/>
</dbReference>
<dbReference type="Pfam" id="PF00753">
    <property type="entry name" value="Lactamase_B"/>
    <property type="match status" value="1"/>
</dbReference>
<dbReference type="InterPro" id="IPR001279">
    <property type="entry name" value="Metallo-B-lactamas"/>
</dbReference>
<evidence type="ECO:0000256" key="8">
    <source>
        <dbReference type="ARBA" id="ARBA00022729"/>
    </source>
</evidence>
<dbReference type="EMBL" id="QXML01000007">
    <property type="protein sequence ID" value="RIW14049.1"/>
    <property type="molecule type" value="Genomic_DNA"/>
</dbReference>
<comment type="caution">
    <text evidence="15">The sequence shown here is derived from an EMBL/GenBank/DDBJ whole genome shotgun (WGS) entry which is preliminary data.</text>
</comment>
<evidence type="ECO:0000256" key="2">
    <source>
        <dbReference type="ARBA" id="ARBA00001947"/>
    </source>
</evidence>
<evidence type="ECO:0000256" key="12">
    <source>
        <dbReference type="ARBA" id="ARBA00023251"/>
    </source>
</evidence>
<proteinExistence type="inferred from homology"/>
<evidence type="ECO:0000313" key="16">
    <source>
        <dbReference type="Proteomes" id="UP000283522"/>
    </source>
</evidence>
<evidence type="ECO:0000256" key="11">
    <source>
        <dbReference type="ARBA" id="ARBA00022833"/>
    </source>
</evidence>
<comment type="subcellular location">
    <subcellularLocation>
        <location evidence="3">Periplasm</location>
    </subcellularLocation>
</comment>
<comment type="similarity">
    <text evidence="4">Belongs to the metallo-beta-lactamase superfamily. Class-B beta-lactamase family.</text>
</comment>
<dbReference type="NCBIfam" id="NF033088">
    <property type="entry name" value="bla_subclass_B1"/>
    <property type="match status" value="1"/>
</dbReference>
<evidence type="ECO:0000313" key="15">
    <source>
        <dbReference type="EMBL" id="RIW14049.1"/>
    </source>
</evidence>
<evidence type="ECO:0000256" key="9">
    <source>
        <dbReference type="ARBA" id="ARBA00022764"/>
    </source>
</evidence>
<feature type="signal peptide" evidence="13">
    <location>
        <begin position="1"/>
        <end position="21"/>
    </location>
</feature>
<dbReference type="EC" id="3.5.2.6" evidence="6"/>
<dbReference type="PANTHER" id="PTHR42951:SF4">
    <property type="entry name" value="ACYL-COENZYME A THIOESTERASE MBLAC2"/>
    <property type="match status" value="1"/>
</dbReference>
<organism evidence="15 16">
    <name type="scientific">Algoriphagus lacus</name>
    <dbReference type="NCBI Taxonomy" id="2056311"/>
    <lineage>
        <taxon>Bacteria</taxon>
        <taxon>Pseudomonadati</taxon>
        <taxon>Bacteroidota</taxon>
        <taxon>Cytophagia</taxon>
        <taxon>Cytophagales</taxon>
        <taxon>Cyclobacteriaceae</taxon>
        <taxon>Algoriphagus</taxon>
    </lineage>
</organism>
<evidence type="ECO:0000256" key="4">
    <source>
        <dbReference type="ARBA" id="ARBA00005250"/>
    </source>
</evidence>
<accession>A0A418PPN7</accession>
<evidence type="ECO:0000256" key="13">
    <source>
        <dbReference type="SAM" id="SignalP"/>
    </source>
</evidence>
<keyword evidence="9" id="KW-0574">Periplasm</keyword>
<evidence type="ECO:0000259" key="14">
    <source>
        <dbReference type="SMART" id="SM00849"/>
    </source>
</evidence>
<dbReference type="Proteomes" id="UP000283522">
    <property type="component" value="Unassembled WGS sequence"/>
</dbReference>
<dbReference type="RefSeq" id="WP_119478592.1">
    <property type="nucleotide sequence ID" value="NZ_QXML01000007.1"/>
</dbReference>
<dbReference type="GO" id="GO:0017001">
    <property type="term" value="P:antibiotic catabolic process"/>
    <property type="evidence" value="ECO:0007669"/>
    <property type="project" value="InterPro"/>
</dbReference>
<dbReference type="GO" id="GO:0008270">
    <property type="term" value="F:zinc ion binding"/>
    <property type="evidence" value="ECO:0007669"/>
    <property type="project" value="InterPro"/>
</dbReference>
<evidence type="ECO:0000256" key="7">
    <source>
        <dbReference type="ARBA" id="ARBA00022723"/>
    </source>
</evidence>
<evidence type="ECO:0000256" key="6">
    <source>
        <dbReference type="ARBA" id="ARBA00012865"/>
    </source>
</evidence>
<gene>
    <name evidence="15" type="primary">bla</name>
    <name evidence="15" type="ORF">D0X99_14695</name>
</gene>
<evidence type="ECO:0000256" key="1">
    <source>
        <dbReference type="ARBA" id="ARBA00001526"/>
    </source>
</evidence>
<keyword evidence="7" id="KW-0479">Metal-binding</keyword>
<dbReference type="InterPro" id="IPR050855">
    <property type="entry name" value="NDM-1-like"/>
</dbReference>